<feature type="compositionally biased region" description="Polar residues" evidence="1">
    <location>
        <begin position="97"/>
        <end position="108"/>
    </location>
</feature>
<evidence type="ECO:0000256" key="2">
    <source>
        <dbReference type="SAM" id="Phobius"/>
    </source>
</evidence>
<evidence type="ECO:0000313" key="4">
    <source>
        <dbReference type="Proteomes" id="UP000198318"/>
    </source>
</evidence>
<feature type="transmembrane region" description="Helical" evidence="2">
    <location>
        <begin position="64"/>
        <end position="85"/>
    </location>
</feature>
<dbReference type="InterPro" id="IPR047789">
    <property type="entry name" value="CU044_5270-like"/>
</dbReference>
<protein>
    <recommendedName>
        <fullName evidence="5">CU044_5270 family protein</fullName>
    </recommendedName>
</protein>
<dbReference type="Proteomes" id="UP000198318">
    <property type="component" value="Unassembled WGS sequence"/>
</dbReference>
<evidence type="ECO:0000256" key="1">
    <source>
        <dbReference type="SAM" id="MobiDB-lite"/>
    </source>
</evidence>
<dbReference type="AlphaFoldDB" id="A0A239HYB7"/>
<keyword evidence="2" id="KW-0812">Transmembrane</keyword>
<evidence type="ECO:0000313" key="3">
    <source>
        <dbReference type="EMBL" id="SNS86192.1"/>
    </source>
</evidence>
<gene>
    <name evidence="3" type="ORF">SAMN05443665_101116</name>
</gene>
<name>A0A239HYB7_9ACTN</name>
<keyword evidence="4" id="KW-1185">Reference proteome</keyword>
<keyword evidence="2" id="KW-0472">Membrane</keyword>
<evidence type="ECO:0008006" key="5">
    <source>
        <dbReference type="Google" id="ProtNLM"/>
    </source>
</evidence>
<dbReference type="NCBIfam" id="NF038083">
    <property type="entry name" value="CU044_5270_fam"/>
    <property type="match status" value="1"/>
</dbReference>
<feature type="region of interest" description="Disordered" evidence="1">
    <location>
        <begin position="87"/>
        <end position="108"/>
    </location>
</feature>
<keyword evidence="2" id="KW-1133">Transmembrane helix</keyword>
<feature type="compositionally biased region" description="Basic and acidic residues" evidence="1">
    <location>
        <begin position="24"/>
        <end position="34"/>
    </location>
</feature>
<accession>A0A239HYB7</accession>
<dbReference type="RefSeq" id="WP_281259347.1">
    <property type="nucleotide sequence ID" value="NZ_FZOR01000011.1"/>
</dbReference>
<dbReference type="EMBL" id="FZOR01000011">
    <property type="protein sequence ID" value="SNS86192.1"/>
    <property type="molecule type" value="Genomic_DNA"/>
</dbReference>
<feature type="region of interest" description="Disordered" evidence="1">
    <location>
        <begin position="43"/>
        <end position="62"/>
    </location>
</feature>
<feature type="region of interest" description="Disordered" evidence="1">
    <location>
        <begin position="1"/>
        <end position="34"/>
    </location>
</feature>
<sequence length="325" mass="34496">MNATQSQRDSGEHEELARLLPGPAERDLPSDRHQRLKEFVMSQIQEDLRSSEQAPRRRKGRRPVVLVSALTAAATATAAVVVLGMSGSEDSRAGSDGRSTASAAASPSGQQILLVAATTAERTPAGSGTYWYVKTTYTKREGGARISLESWTRRDGRVWWKGAKTQGKVVRLATPAPFRLGGAAVSVEQLDRLPTEPEALQGWIADAVKRGGVTTSAGRADAKTRERSVFDGLVSLVSQLPSPPKARSAAFRALASYPEVKNLGPVKGGQGLTISLGKGEVANLVLDPKTSRITDTDYFVSADGAQVTAPGGATIVAQWTNRPPK</sequence>
<proteinExistence type="predicted"/>
<reference evidence="3 4" key="1">
    <citation type="submission" date="2017-06" db="EMBL/GenBank/DDBJ databases">
        <authorList>
            <person name="Kim H.J."/>
            <person name="Triplett B.A."/>
        </authorList>
    </citation>
    <scope>NUCLEOTIDE SEQUENCE [LARGE SCALE GENOMIC DNA]</scope>
    <source>
        <strain evidence="3 4">DSM 44715</strain>
    </source>
</reference>
<organism evidence="3 4">
    <name type="scientific">Actinomadura meyerae</name>
    <dbReference type="NCBI Taxonomy" id="240840"/>
    <lineage>
        <taxon>Bacteria</taxon>
        <taxon>Bacillati</taxon>
        <taxon>Actinomycetota</taxon>
        <taxon>Actinomycetes</taxon>
        <taxon>Streptosporangiales</taxon>
        <taxon>Thermomonosporaceae</taxon>
        <taxon>Actinomadura</taxon>
    </lineage>
</organism>